<feature type="compositionally biased region" description="Polar residues" evidence="1">
    <location>
        <begin position="74"/>
        <end position="83"/>
    </location>
</feature>
<organism evidence="3 4">
    <name type="scientific">Pseudobowmanella zhangzhouensis</name>
    <dbReference type="NCBI Taxonomy" id="1537679"/>
    <lineage>
        <taxon>Bacteria</taxon>
        <taxon>Pseudomonadati</taxon>
        <taxon>Pseudomonadota</taxon>
        <taxon>Gammaproteobacteria</taxon>
        <taxon>Alteromonadales</taxon>
        <taxon>Alteromonadaceae</taxon>
    </lineage>
</organism>
<feature type="region of interest" description="Disordered" evidence="1">
    <location>
        <begin position="70"/>
        <end position="97"/>
    </location>
</feature>
<dbReference type="Pfam" id="PF07963">
    <property type="entry name" value="N_methyl"/>
    <property type="match status" value="1"/>
</dbReference>
<accession>A0ABW1XR32</accession>
<evidence type="ECO:0000256" key="2">
    <source>
        <dbReference type="SAM" id="Phobius"/>
    </source>
</evidence>
<evidence type="ECO:0000256" key="1">
    <source>
        <dbReference type="SAM" id="MobiDB-lite"/>
    </source>
</evidence>
<sequence>MDKQGGISLIELIIGMVVFAIAMVIIVSFLAPQAPRSLEPIYQIRATELAKSMLNEITAKAFDEHSDRIGGKTRCSQGASPSCSAPAELGPDAGESRDRFDDVDDYHGLSELADSRDNSLSALYQGYVIQVAVVYDADLDGVADAVIGDKKLIVVNVQTPGGDNIEFASYRSNY</sequence>
<keyword evidence="2" id="KW-0812">Transmembrane</keyword>
<dbReference type="InterPro" id="IPR012902">
    <property type="entry name" value="N_methyl_site"/>
</dbReference>
<keyword evidence="2" id="KW-1133">Transmembrane helix</keyword>
<protein>
    <submittedName>
        <fullName evidence="3">Prepilin-type N-terminal cleavage/methylation domain-containing protein</fullName>
    </submittedName>
</protein>
<gene>
    <name evidence="3" type="ORF">ACFP85_13690</name>
</gene>
<evidence type="ECO:0000313" key="3">
    <source>
        <dbReference type="EMBL" id="MFC6441200.1"/>
    </source>
</evidence>
<dbReference type="PROSITE" id="PS00409">
    <property type="entry name" value="PROKAR_NTER_METHYL"/>
    <property type="match status" value="1"/>
</dbReference>
<dbReference type="Proteomes" id="UP001596364">
    <property type="component" value="Unassembled WGS sequence"/>
</dbReference>
<evidence type="ECO:0000313" key="4">
    <source>
        <dbReference type="Proteomes" id="UP001596364"/>
    </source>
</evidence>
<name>A0ABW1XR32_9ALTE</name>
<feature type="transmembrane region" description="Helical" evidence="2">
    <location>
        <begin position="12"/>
        <end position="31"/>
    </location>
</feature>
<dbReference type="RefSeq" id="WP_377148695.1">
    <property type="nucleotide sequence ID" value="NZ_JBHSUS010000001.1"/>
</dbReference>
<keyword evidence="4" id="KW-1185">Reference proteome</keyword>
<dbReference type="EMBL" id="JBHSUS010000001">
    <property type="protein sequence ID" value="MFC6441200.1"/>
    <property type="molecule type" value="Genomic_DNA"/>
</dbReference>
<keyword evidence="2" id="KW-0472">Membrane</keyword>
<proteinExistence type="predicted"/>
<comment type="caution">
    <text evidence="3">The sequence shown here is derived from an EMBL/GenBank/DDBJ whole genome shotgun (WGS) entry which is preliminary data.</text>
</comment>
<reference evidence="4" key="1">
    <citation type="journal article" date="2019" name="Int. J. Syst. Evol. Microbiol.">
        <title>The Global Catalogue of Microorganisms (GCM) 10K type strain sequencing project: providing services to taxonomists for standard genome sequencing and annotation.</title>
        <authorList>
            <consortium name="The Broad Institute Genomics Platform"/>
            <consortium name="The Broad Institute Genome Sequencing Center for Infectious Disease"/>
            <person name="Wu L."/>
            <person name="Ma J."/>
        </authorList>
    </citation>
    <scope>NUCLEOTIDE SEQUENCE [LARGE SCALE GENOMIC DNA]</scope>
    <source>
        <strain evidence="4">CGMCC 1.16031</strain>
    </source>
</reference>